<feature type="transmembrane region" description="Helical" evidence="2">
    <location>
        <begin position="141"/>
        <end position="165"/>
    </location>
</feature>
<dbReference type="AlphaFoldDB" id="A0A7W5FD47"/>
<evidence type="ECO:0000313" key="4">
    <source>
        <dbReference type="Proteomes" id="UP000590749"/>
    </source>
</evidence>
<organism evidence="3 4">
    <name type="scientific">Actinoplanes campanulatus</name>
    <dbReference type="NCBI Taxonomy" id="113559"/>
    <lineage>
        <taxon>Bacteria</taxon>
        <taxon>Bacillati</taxon>
        <taxon>Actinomycetota</taxon>
        <taxon>Actinomycetes</taxon>
        <taxon>Micromonosporales</taxon>
        <taxon>Micromonosporaceae</taxon>
        <taxon>Actinoplanes</taxon>
    </lineage>
</organism>
<proteinExistence type="predicted"/>
<feature type="transmembrane region" description="Helical" evidence="2">
    <location>
        <begin position="76"/>
        <end position="97"/>
    </location>
</feature>
<keyword evidence="4" id="KW-1185">Reference proteome</keyword>
<reference evidence="3 4" key="1">
    <citation type="submission" date="2020-08" db="EMBL/GenBank/DDBJ databases">
        <title>Genomic Encyclopedia of Type Strains, Phase III (KMG-III): the genomes of soil and plant-associated and newly described type strains.</title>
        <authorList>
            <person name="Whitman W."/>
        </authorList>
    </citation>
    <scope>NUCLEOTIDE SEQUENCE [LARGE SCALE GENOMIC DNA]</scope>
    <source>
        <strain evidence="3 4">CECT 3287</strain>
    </source>
</reference>
<protein>
    <submittedName>
        <fullName evidence="3">Putative membrane protein</fullName>
    </submittedName>
</protein>
<gene>
    <name evidence="3" type="ORF">FHR83_001722</name>
</gene>
<keyword evidence="2" id="KW-1133">Transmembrane helix</keyword>
<dbReference type="Proteomes" id="UP000590749">
    <property type="component" value="Unassembled WGS sequence"/>
</dbReference>
<sequence>MSIFRVGQVAANHTPRRTRSATVDRQPGATPVINASSITDLGKACLVYIPTEIVTLYVVGTSALNTPGSPPAGGQWLLMIVFLALTPIAVWVSWLAGLRAQRKDRPRRVAEWPWVSILLATLAFAIWAFTLPGTPYETVSWYRPQVGSVVLVVGTIVIGYIGAVFESPKPPLLGEPDGQSRQAG</sequence>
<feature type="region of interest" description="Disordered" evidence="1">
    <location>
        <begin position="1"/>
        <end position="22"/>
    </location>
</feature>
<dbReference type="EMBL" id="JACHXF010000002">
    <property type="protein sequence ID" value="MBB3094073.1"/>
    <property type="molecule type" value="Genomic_DNA"/>
</dbReference>
<dbReference type="RefSeq" id="WP_189285753.1">
    <property type="nucleotide sequence ID" value="NZ_BAAAGQ010000053.1"/>
</dbReference>
<keyword evidence="2" id="KW-0812">Transmembrane</keyword>
<comment type="caution">
    <text evidence="3">The sequence shown here is derived from an EMBL/GenBank/DDBJ whole genome shotgun (WGS) entry which is preliminary data.</text>
</comment>
<evidence type="ECO:0000256" key="2">
    <source>
        <dbReference type="SAM" id="Phobius"/>
    </source>
</evidence>
<accession>A0A7W5FD47</accession>
<evidence type="ECO:0000313" key="3">
    <source>
        <dbReference type="EMBL" id="MBB3094073.1"/>
    </source>
</evidence>
<name>A0A7W5FD47_9ACTN</name>
<evidence type="ECO:0000256" key="1">
    <source>
        <dbReference type="SAM" id="MobiDB-lite"/>
    </source>
</evidence>
<keyword evidence="2" id="KW-0472">Membrane</keyword>
<feature type="transmembrane region" description="Helical" evidence="2">
    <location>
        <begin position="109"/>
        <end position="129"/>
    </location>
</feature>